<accession>A0A8R1YET2</accession>
<evidence type="ECO:0000313" key="2">
    <source>
        <dbReference type="Proteomes" id="UP000005239"/>
    </source>
</evidence>
<dbReference type="PROSITE" id="PS00028">
    <property type="entry name" value="ZINC_FINGER_C2H2_1"/>
    <property type="match status" value="1"/>
</dbReference>
<keyword evidence="2" id="KW-1185">Reference proteome</keyword>
<reference evidence="1" key="2">
    <citation type="submission" date="2022-06" db="UniProtKB">
        <authorList>
            <consortium name="EnsemblMetazoa"/>
        </authorList>
    </citation>
    <scope>IDENTIFICATION</scope>
    <source>
        <strain evidence="1">PS312</strain>
    </source>
</reference>
<proteinExistence type="predicted"/>
<sequence length="140" mass="15503">MQRKKDTEKEKASSAYLFARIICVHIGYSVTSVSKAAVIFSGACYTHVRSTIVYGQSKMGRTQKSKGSTDSTITKKKILKKTSAEDLKFQCMECDKRVKSPHGLSRHVKSMHRAAQVAVPAAICVLCCSDLHTRSFCKII</sequence>
<reference evidence="2" key="1">
    <citation type="journal article" date="2008" name="Nat. Genet.">
        <title>The Pristionchus pacificus genome provides a unique perspective on nematode lifestyle and parasitism.</title>
        <authorList>
            <person name="Dieterich C."/>
            <person name="Clifton S.W."/>
            <person name="Schuster L.N."/>
            <person name="Chinwalla A."/>
            <person name="Delehaunty K."/>
            <person name="Dinkelacker I."/>
            <person name="Fulton L."/>
            <person name="Fulton R."/>
            <person name="Godfrey J."/>
            <person name="Minx P."/>
            <person name="Mitreva M."/>
            <person name="Roeseler W."/>
            <person name="Tian H."/>
            <person name="Witte H."/>
            <person name="Yang S.P."/>
            <person name="Wilson R.K."/>
            <person name="Sommer R.J."/>
        </authorList>
    </citation>
    <scope>NUCLEOTIDE SEQUENCE [LARGE SCALE GENOMIC DNA]</scope>
    <source>
        <strain evidence="2">PS312</strain>
    </source>
</reference>
<dbReference type="AlphaFoldDB" id="A0A2A6D0V4"/>
<gene>
    <name evidence="1" type="primary">WBGene00108346</name>
</gene>
<dbReference type="EnsemblMetazoa" id="PPA18792.1">
    <property type="protein sequence ID" value="PPA18792.1"/>
    <property type="gene ID" value="WBGene00108346"/>
</dbReference>
<protein>
    <submittedName>
        <fullName evidence="1">C2H2-type domain-containing protein</fullName>
    </submittedName>
</protein>
<dbReference type="InterPro" id="IPR013087">
    <property type="entry name" value="Znf_C2H2_type"/>
</dbReference>
<dbReference type="PROSITE" id="PS50157">
    <property type="entry name" value="ZINC_FINGER_C2H2_2"/>
    <property type="match status" value="1"/>
</dbReference>
<evidence type="ECO:0000313" key="1">
    <source>
        <dbReference type="EnsemblMetazoa" id="PPA18792.1"/>
    </source>
</evidence>
<name>A0A2A6D0V4_PRIPA</name>
<accession>A0A2A6D0V4</accession>
<dbReference type="Proteomes" id="UP000005239">
    <property type="component" value="Unassembled WGS sequence"/>
</dbReference>
<organism evidence="1 2">
    <name type="scientific">Pristionchus pacificus</name>
    <name type="common">Parasitic nematode worm</name>
    <dbReference type="NCBI Taxonomy" id="54126"/>
    <lineage>
        <taxon>Eukaryota</taxon>
        <taxon>Metazoa</taxon>
        <taxon>Ecdysozoa</taxon>
        <taxon>Nematoda</taxon>
        <taxon>Chromadorea</taxon>
        <taxon>Rhabditida</taxon>
        <taxon>Rhabditina</taxon>
        <taxon>Diplogasteromorpha</taxon>
        <taxon>Diplogasteroidea</taxon>
        <taxon>Neodiplogasteridae</taxon>
        <taxon>Pristionchus</taxon>
    </lineage>
</organism>